<feature type="region of interest" description="Disordered" evidence="8">
    <location>
        <begin position="672"/>
        <end position="755"/>
    </location>
</feature>
<organism evidence="11 12">
    <name type="scientific">Aplosporella prunicola CBS 121167</name>
    <dbReference type="NCBI Taxonomy" id="1176127"/>
    <lineage>
        <taxon>Eukaryota</taxon>
        <taxon>Fungi</taxon>
        <taxon>Dikarya</taxon>
        <taxon>Ascomycota</taxon>
        <taxon>Pezizomycotina</taxon>
        <taxon>Dothideomycetes</taxon>
        <taxon>Dothideomycetes incertae sedis</taxon>
        <taxon>Botryosphaeriales</taxon>
        <taxon>Aplosporellaceae</taxon>
        <taxon>Aplosporella</taxon>
    </lineage>
</organism>
<evidence type="ECO:0000256" key="3">
    <source>
        <dbReference type="ARBA" id="ARBA00022833"/>
    </source>
</evidence>
<dbReference type="PROSITE" id="PS50048">
    <property type="entry name" value="ZN2_CY6_FUNGAL_2"/>
    <property type="match status" value="1"/>
</dbReference>
<dbReference type="PROSITE" id="PS00463">
    <property type="entry name" value="ZN2_CY6_FUNGAL_1"/>
    <property type="match status" value="1"/>
</dbReference>
<dbReference type="GO" id="GO:0005634">
    <property type="term" value="C:nucleus"/>
    <property type="evidence" value="ECO:0007669"/>
    <property type="project" value="UniProtKB-SubCell"/>
</dbReference>
<dbReference type="CDD" id="cd00067">
    <property type="entry name" value="GAL4"/>
    <property type="match status" value="1"/>
</dbReference>
<evidence type="ECO:0000256" key="2">
    <source>
        <dbReference type="ARBA" id="ARBA00022723"/>
    </source>
</evidence>
<proteinExistence type="predicted"/>
<keyword evidence="6" id="KW-0804">Transcription</keyword>
<dbReference type="InterPro" id="IPR001138">
    <property type="entry name" value="Zn2Cys6_DnaBD"/>
</dbReference>
<keyword evidence="5" id="KW-0238">DNA-binding</keyword>
<dbReference type="GO" id="GO:0008270">
    <property type="term" value="F:zinc ion binding"/>
    <property type="evidence" value="ECO:0007669"/>
    <property type="project" value="InterPro"/>
</dbReference>
<dbReference type="PANTHER" id="PTHR47540:SF1">
    <property type="entry name" value="ACTIVATOR OF STRESS GENES 1-RELATED"/>
    <property type="match status" value="1"/>
</dbReference>
<dbReference type="GO" id="GO:0045944">
    <property type="term" value="P:positive regulation of transcription by RNA polymerase II"/>
    <property type="evidence" value="ECO:0007669"/>
    <property type="project" value="TreeGrafter"/>
</dbReference>
<gene>
    <name evidence="11" type="ORF">K452DRAFT_64661</name>
</gene>
<keyword evidence="3" id="KW-0862">Zinc</keyword>
<keyword evidence="9" id="KW-0472">Membrane</keyword>
<evidence type="ECO:0000256" key="9">
    <source>
        <dbReference type="SAM" id="Phobius"/>
    </source>
</evidence>
<feature type="region of interest" description="Disordered" evidence="8">
    <location>
        <begin position="926"/>
        <end position="985"/>
    </location>
</feature>
<dbReference type="Gene3D" id="4.10.240.10">
    <property type="entry name" value="Zn(2)-C6 fungal-type DNA-binding domain"/>
    <property type="match status" value="1"/>
</dbReference>
<feature type="transmembrane region" description="Helical" evidence="9">
    <location>
        <begin position="597"/>
        <end position="617"/>
    </location>
</feature>
<dbReference type="SMART" id="SM00066">
    <property type="entry name" value="GAL4"/>
    <property type="match status" value="1"/>
</dbReference>
<keyword evidence="7" id="KW-0539">Nucleus</keyword>
<keyword evidence="4" id="KW-0805">Transcription regulation</keyword>
<keyword evidence="9" id="KW-1133">Transmembrane helix</keyword>
<sequence>MSSDDRSNALAADDVPSSPDNASESTTTTSAAAPRPSVPMQKRRRVTRACDECRRKKIKCDGKQPCTHCTVYSYECTYDQPSNRRRNAAPQYVEALENRMKRAEALLAAVLPNLNLDDPSLVAGLEEGQLPPLPQPRPFPPPSFAAGPTEEAQLESMVRATGQLDLDEHGYWDYHGHSSGLSFVRRMRERFDIMGRGEGESTPFSVLSSRPMAHVFESPRSVQDSPGQTDNTPSPGFVELPPKEQALEICEIALNDACALLRVVHLPTFYKNVDEMYNKSFDDYTSKEHSFLPLLYMVLAQGMLFSRSQNVDDESNYENAINEGVQYFKAARSILDIAVCRDLNALQAVVFMILFLQSSAKLSTCYAYIGVALRSALRMGLHRSMDERFNPIENETRKRIFWVVRKMDVYVGAMLGLPHTMSGDEIDQDYPMEIDDEYITETEYGTQPPDQVPLMAACNAHTKLTMLLSKIVRVVYPIKGKTHVLHGQKIKSYTVSYADIRDIEHDLQEWMEELPMELKPGGEQSPLIVKVRQLLRMAYAHTQMMLYRPFIHYVSKSSNCHTLDKRAYACASACVSVSRNIIHIAVEMKRKGMLNGAYWFTMYTTFFAIMTLVFFALENPETQTSKDILKEAHEGKEVLEALAKRSMAADRCTITLKAVFDKLPERIQRGRDMAMAAASRKRRQAPSPNPESKSMSGLSEPDLHDIQPAGPRRANTFPKNSTPEDTKRGGPFRASFPQPVDLTPSPQYGSTPESPFQATVPLRNIYPGVTAGLAPSPVAASSNLFPNPQFGFSPVQNNFADRVSGINPSIPDLNAMMFPSADPLAYPNQPMTTFEKSGFSNINKGDAAPDASNSGANLMTGANFGFGTGTGTPAMTGTSSRNRGGIFALPPNATPHDPHGGSVDVELYNSGPFIFAPHGSFGGLHGGMSAAQQQQQQQQQQQHLHGNAGAGAPMFGLHGAQQRQDMGQGSGGGGGVGGQVSIGMTGGGVTGNMDLDELLTSEEWASMFADQGSGMGMGQGMGFPFR</sequence>
<evidence type="ECO:0000259" key="10">
    <source>
        <dbReference type="PROSITE" id="PS50048"/>
    </source>
</evidence>
<feature type="transmembrane region" description="Helical" evidence="9">
    <location>
        <begin position="349"/>
        <end position="373"/>
    </location>
</feature>
<keyword evidence="12" id="KW-1185">Reference proteome</keyword>
<dbReference type="CDD" id="cd12148">
    <property type="entry name" value="fungal_TF_MHR"/>
    <property type="match status" value="1"/>
</dbReference>
<dbReference type="Pfam" id="PF04082">
    <property type="entry name" value="Fungal_trans"/>
    <property type="match status" value="1"/>
</dbReference>
<name>A0A6A6B935_9PEZI</name>
<evidence type="ECO:0000256" key="6">
    <source>
        <dbReference type="ARBA" id="ARBA00023163"/>
    </source>
</evidence>
<dbReference type="RefSeq" id="XP_033395437.1">
    <property type="nucleotide sequence ID" value="XM_033546969.1"/>
</dbReference>
<dbReference type="GO" id="GO:0006351">
    <property type="term" value="P:DNA-templated transcription"/>
    <property type="evidence" value="ECO:0007669"/>
    <property type="project" value="InterPro"/>
</dbReference>
<feature type="domain" description="Zn(2)-C6 fungal-type" evidence="10">
    <location>
        <begin position="49"/>
        <end position="78"/>
    </location>
</feature>
<feature type="compositionally biased region" description="Gly residues" evidence="8">
    <location>
        <begin position="968"/>
        <end position="985"/>
    </location>
</feature>
<evidence type="ECO:0000256" key="5">
    <source>
        <dbReference type="ARBA" id="ARBA00023125"/>
    </source>
</evidence>
<feature type="compositionally biased region" description="Low complexity" evidence="8">
    <location>
        <begin position="22"/>
        <end position="33"/>
    </location>
</feature>
<dbReference type="InterPro" id="IPR036864">
    <property type="entry name" value="Zn2-C6_fun-type_DNA-bd_sf"/>
</dbReference>
<dbReference type="GeneID" id="54304476"/>
<dbReference type="PANTHER" id="PTHR47540">
    <property type="entry name" value="THIAMINE REPRESSIBLE GENES REGULATORY PROTEIN THI5"/>
    <property type="match status" value="1"/>
</dbReference>
<keyword evidence="9" id="KW-0812">Transmembrane</keyword>
<dbReference type="Pfam" id="PF00172">
    <property type="entry name" value="Zn_clus"/>
    <property type="match status" value="1"/>
</dbReference>
<feature type="compositionally biased region" description="Low complexity" evidence="8">
    <location>
        <begin position="932"/>
        <end position="942"/>
    </location>
</feature>
<dbReference type="SMART" id="SM00906">
    <property type="entry name" value="Fungal_trans"/>
    <property type="match status" value="1"/>
</dbReference>
<feature type="compositionally biased region" description="Polar residues" evidence="8">
    <location>
        <begin position="744"/>
        <end position="755"/>
    </location>
</feature>
<dbReference type="InterPro" id="IPR007219">
    <property type="entry name" value="XnlR_reg_dom"/>
</dbReference>
<dbReference type="GO" id="GO:0000981">
    <property type="term" value="F:DNA-binding transcription factor activity, RNA polymerase II-specific"/>
    <property type="evidence" value="ECO:0007669"/>
    <property type="project" value="InterPro"/>
</dbReference>
<dbReference type="InterPro" id="IPR051711">
    <property type="entry name" value="Stress_Response_Reg"/>
</dbReference>
<evidence type="ECO:0000313" key="11">
    <source>
        <dbReference type="EMBL" id="KAF2139724.1"/>
    </source>
</evidence>
<evidence type="ECO:0000256" key="8">
    <source>
        <dbReference type="SAM" id="MobiDB-lite"/>
    </source>
</evidence>
<dbReference type="OrthoDB" id="422427at2759"/>
<dbReference type="GO" id="GO:0043565">
    <property type="term" value="F:sequence-specific DNA binding"/>
    <property type="evidence" value="ECO:0007669"/>
    <property type="project" value="TreeGrafter"/>
</dbReference>
<dbReference type="EMBL" id="ML995492">
    <property type="protein sequence ID" value="KAF2139724.1"/>
    <property type="molecule type" value="Genomic_DNA"/>
</dbReference>
<evidence type="ECO:0000256" key="1">
    <source>
        <dbReference type="ARBA" id="ARBA00004123"/>
    </source>
</evidence>
<dbReference type="SUPFAM" id="SSF57701">
    <property type="entry name" value="Zn2/Cys6 DNA-binding domain"/>
    <property type="match status" value="1"/>
</dbReference>
<dbReference type="Proteomes" id="UP000799438">
    <property type="component" value="Unassembled WGS sequence"/>
</dbReference>
<dbReference type="AlphaFoldDB" id="A0A6A6B935"/>
<evidence type="ECO:0000313" key="12">
    <source>
        <dbReference type="Proteomes" id="UP000799438"/>
    </source>
</evidence>
<keyword evidence="2" id="KW-0479">Metal-binding</keyword>
<evidence type="ECO:0000256" key="7">
    <source>
        <dbReference type="ARBA" id="ARBA00023242"/>
    </source>
</evidence>
<comment type="subcellular location">
    <subcellularLocation>
        <location evidence="1">Nucleus</location>
    </subcellularLocation>
</comment>
<reference evidence="11" key="1">
    <citation type="journal article" date="2020" name="Stud. Mycol.">
        <title>101 Dothideomycetes genomes: a test case for predicting lifestyles and emergence of pathogens.</title>
        <authorList>
            <person name="Haridas S."/>
            <person name="Albert R."/>
            <person name="Binder M."/>
            <person name="Bloem J."/>
            <person name="Labutti K."/>
            <person name="Salamov A."/>
            <person name="Andreopoulos B."/>
            <person name="Baker S."/>
            <person name="Barry K."/>
            <person name="Bills G."/>
            <person name="Bluhm B."/>
            <person name="Cannon C."/>
            <person name="Castanera R."/>
            <person name="Culley D."/>
            <person name="Daum C."/>
            <person name="Ezra D."/>
            <person name="Gonzalez J."/>
            <person name="Henrissat B."/>
            <person name="Kuo A."/>
            <person name="Liang C."/>
            <person name="Lipzen A."/>
            <person name="Lutzoni F."/>
            <person name="Magnuson J."/>
            <person name="Mondo S."/>
            <person name="Nolan M."/>
            <person name="Ohm R."/>
            <person name="Pangilinan J."/>
            <person name="Park H.-J."/>
            <person name="Ramirez L."/>
            <person name="Alfaro M."/>
            <person name="Sun H."/>
            <person name="Tritt A."/>
            <person name="Yoshinaga Y."/>
            <person name="Zwiers L.-H."/>
            <person name="Turgeon B."/>
            <person name="Goodwin S."/>
            <person name="Spatafora J."/>
            <person name="Crous P."/>
            <person name="Grigoriev I."/>
        </authorList>
    </citation>
    <scope>NUCLEOTIDE SEQUENCE</scope>
    <source>
        <strain evidence="11">CBS 121167</strain>
    </source>
</reference>
<evidence type="ECO:0000256" key="4">
    <source>
        <dbReference type="ARBA" id="ARBA00023015"/>
    </source>
</evidence>
<feature type="region of interest" description="Disordered" evidence="8">
    <location>
        <begin position="1"/>
        <end position="46"/>
    </location>
</feature>
<accession>A0A6A6B935</accession>
<protein>
    <recommendedName>
        <fullName evidence="10">Zn(2)-C6 fungal-type domain-containing protein</fullName>
    </recommendedName>
</protein>